<protein>
    <submittedName>
        <fullName evidence="2">Tetratricopeptide repeat protein</fullName>
    </submittedName>
</protein>
<proteinExistence type="predicted"/>
<comment type="caution">
    <text evidence="2">The sequence shown here is derived from an EMBL/GenBank/DDBJ whole genome shotgun (WGS) entry which is preliminary data.</text>
</comment>
<feature type="transmembrane region" description="Helical" evidence="1">
    <location>
        <begin position="28"/>
        <end position="45"/>
    </location>
</feature>
<evidence type="ECO:0000313" key="3">
    <source>
        <dbReference type="Proteomes" id="UP001343492"/>
    </source>
</evidence>
<dbReference type="Gene3D" id="1.25.40.10">
    <property type="entry name" value="Tetratricopeptide repeat domain"/>
    <property type="match status" value="1"/>
</dbReference>
<organism evidence="2 3">
    <name type="scientific">Altererythrobacter litoralis</name>
    <dbReference type="NCBI Taxonomy" id="3113904"/>
    <lineage>
        <taxon>Bacteria</taxon>
        <taxon>Pseudomonadati</taxon>
        <taxon>Pseudomonadota</taxon>
        <taxon>Alphaproteobacteria</taxon>
        <taxon>Sphingomonadales</taxon>
        <taxon>Erythrobacteraceae</taxon>
        <taxon>Altererythrobacter</taxon>
    </lineage>
</organism>
<dbReference type="RefSeq" id="WP_354144603.1">
    <property type="nucleotide sequence ID" value="NZ_JAZDQV010000006.1"/>
</dbReference>
<dbReference type="InterPro" id="IPR011990">
    <property type="entry name" value="TPR-like_helical_dom_sf"/>
</dbReference>
<evidence type="ECO:0000313" key="2">
    <source>
        <dbReference type="EMBL" id="MEE1877497.1"/>
    </source>
</evidence>
<accession>A0ABU7GEH0</accession>
<keyword evidence="1" id="KW-0812">Transmembrane</keyword>
<keyword evidence="1" id="KW-0472">Membrane</keyword>
<name>A0ABU7GEH0_9SPHN</name>
<keyword evidence="3" id="KW-1185">Reference proteome</keyword>
<feature type="transmembrane region" description="Helical" evidence="1">
    <location>
        <begin position="6"/>
        <end position="23"/>
    </location>
</feature>
<dbReference type="SUPFAM" id="SSF48452">
    <property type="entry name" value="TPR-like"/>
    <property type="match status" value="1"/>
</dbReference>
<evidence type="ECO:0000256" key="1">
    <source>
        <dbReference type="SAM" id="Phobius"/>
    </source>
</evidence>
<dbReference type="Proteomes" id="UP001343492">
    <property type="component" value="Unassembled WGS sequence"/>
</dbReference>
<gene>
    <name evidence="2" type="ORF">VRS74_07355</name>
</gene>
<sequence>MVWVPILLLGLFAMLTAILVLRLPRQGWMLFGAVLMFGLAGYGVHGSPGLPAAPKQAVTKAAQSGEALVSARRGLFDDGTPPPHYLVMSDGFARQGRYAEAAALLRQGVDANPGDAEGWLALAIALVEHADGQLTPPALYAFERAQDAFPAHPGAGYFLGMACLRAGKPVEARKVWVELLERSPADAPWREDLAFRIAGLDELIAQMERMRQMMETQRTAPAAPAMEERP</sequence>
<dbReference type="EMBL" id="JAZDQV010000006">
    <property type="protein sequence ID" value="MEE1877497.1"/>
    <property type="molecule type" value="Genomic_DNA"/>
</dbReference>
<dbReference type="Pfam" id="PF13432">
    <property type="entry name" value="TPR_16"/>
    <property type="match status" value="1"/>
</dbReference>
<keyword evidence="1" id="KW-1133">Transmembrane helix</keyword>
<dbReference type="Pfam" id="PF13428">
    <property type="entry name" value="TPR_14"/>
    <property type="match status" value="1"/>
</dbReference>
<reference evidence="2 3" key="1">
    <citation type="submission" date="2024-01" db="EMBL/GenBank/DDBJ databases">
        <title>The genome sequence of Erythrobacteraceae sp. strain 1XM1-14.</title>
        <authorList>
            <person name="Liu Y."/>
        </authorList>
    </citation>
    <scope>NUCLEOTIDE SEQUENCE [LARGE SCALE GENOMIC DNA]</scope>
    <source>
        <strain evidence="2 3">1XM1-14</strain>
    </source>
</reference>